<evidence type="ECO:0000256" key="7">
    <source>
        <dbReference type="SAM" id="SignalP"/>
    </source>
</evidence>
<dbReference type="InterPro" id="IPR045003">
    <property type="entry name" value="FLA_A"/>
</dbReference>
<proteinExistence type="predicted"/>
<dbReference type="InterPro" id="IPR036378">
    <property type="entry name" value="FAS1_dom_sf"/>
</dbReference>
<dbReference type="Gene3D" id="2.30.180.10">
    <property type="entry name" value="FAS1 domain"/>
    <property type="match status" value="1"/>
</dbReference>
<comment type="subcellular location">
    <subcellularLocation>
        <location evidence="1">Cell membrane</location>
    </subcellularLocation>
</comment>
<protein>
    <recommendedName>
        <fullName evidence="8">FAS1 domain-containing protein</fullName>
    </recommendedName>
</protein>
<comment type="function">
    <text evidence="5">May be a cell surface adhesion protein.</text>
</comment>
<evidence type="ECO:0000256" key="6">
    <source>
        <dbReference type="SAM" id="MobiDB-lite"/>
    </source>
</evidence>
<feature type="chain" id="PRO_5042175655" description="FAS1 domain-containing protein" evidence="7">
    <location>
        <begin position="21"/>
        <end position="230"/>
    </location>
</feature>
<evidence type="ECO:0000256" key="5">
    <source>
        <dbReference type="ARBA" id="ARBA00024686"/>
    </source>
</evidence>
<dbReference type="SUPFAM" id="SSF82153">
    <property type="entry name" value="FAS1 domain"/>
    <property type="match status" value="1"/>
</dbReference>
<gene>
    <name evidence="9" type="ORF">COHA_002400</name>
</gene>
<organism evidence="9 10">
    <name type="scientific">Chlorella ohadii</name>
    <dbReference type="NCBI Taxonomy" id="2649997"/>
    <lineage>
        <taxon>Eukaryota</taxon>
        <taxon>Viridiplantae</taxon>
        <taxon>Chlorophyta</taxon>
        <taxon>core chlorophytes</taxon>
        <taxon>Trebouxiophyceae</taxon>
        <taxon>Chlorellales</taxon>
        <taxon>Chlorellaceae</taxon>
        <taxon>Chlorella clade</taxon>
        <taxon>Chlorella</taxon>
    </lineage>
</organism>
<evidence type="ECO:0000256" key="2">
    <source>
        <dbReference type="ARBA" id="ARBA00022475"/>
    </source>
</evidence>
<dbReference type="InterPro" id="IPR000782">
    <property type="entry name" value="FAS1_domain"/>
</dbReference>
<evidence type="ECO:0000256" key="1">
    <source>
        <dbReference type="ARBA" id="ARBA00004236"/>
    </source>
</evidence>
<feature type="region of interest" description="Disordered" evidence="6">
    <location>
        <begin position="180"/>
        <end position="199"/>
    </location>
</feature>
<evidence type="ECO:0000313" key="10">
    <source>
        <dbReference type="Proteomes" id="UP001205105"/>
    </source>
</evidence>
<comment type="caution">
    <text evidence="9">The sequence shown here is derived from an EMBL/GenBank/DDBJ whole genome shotgun (WGS) entry which is preliminary data.</text>
</comment>
<keyword evidence="2" id="KW-1003">Cell membrane</keyword>
<dbReference type="PANTHER" id="PTHR32077">
    <property type="entry name" value="FASCICLIN-LIKE ARABINOGALACTAN PROTEIN"/>
    <property type="match status" value="1"/>
</dbReference>
<evidence type="ECO:0000313" key="9">
    <source>
        <dbReference type="EMBL" id="KAI7843847.1"/>
    </source>
</evidence>
<dbReference type="GO" id="GO:0005886">
    <property type="term" value="C:plasma membrane"/>
    <property type="evidence" value="ECO:0007669"/>
    <property type="project" value="UniProtKB-SubCell"/>
</dbReference>
<name>A0AAD5H8M2_9CHLO</name>
<accession>A0AAD5H8M2</accession>
<evidence type="ECO:0000256" key="3">
    <source>
        <dbReference type="ARBA" id="ARBA00022729"/>
    </source>
</evidence>
<dbReference type="SMART" id="SM00554">
    <property type="entry name" value="FAS1"/>
    <property type="match status" value="1"/>
</dbReference>
<feature type="signal peptide" evidence="7">
    <location>
        <begin position="1"/>
        <end position="20"/>
    </location>
</feature>
<keyword evidence="4" id="KW-0472">Membrane</keyword>
<keyword evidence="10" id="KW-1185">Reference proteome</keyword>
<dbReference type="PANTHER" id="PTHR32077:SF86">
    <property type="entry name" value="FAS1 DOMAIN-CONTAINING PROTEIN SELMODRAFT_448915"/>
    <property type="match status" value="1"/>
</dbReference>
<dbReference type="Proteomes" id="UP001205105">
    <property type="component" value="Unassembled WGS sequence"/>
</dbReference>
<evidence type="ECO:0000256" key="4">
    <source>
        <dbReference type="ARBA" id="ARBA00023136"/>
    </source>
</evidence>
<dbReference type="PROSITE" id="PS50213">
    <property type="entry name" value="FAS1"/>
    <property type="match status" value="1"/>
</dbReference>
<feature type="domain" description="FAS1" evidence="8">
    <location>
        <begin position="33"/>
        <end position="172"/>
    </location>
</feature>
<reference evidence="9" key="1">
    <citation type="submission" date="2020-11" db="EMBL/GenBank/DDBJ databases">
        <title>Chlorella ohadii genome sequencing and assembly.</title>
        <authorList>
            <person name="Murik O."/>
            <person name="Treves H."/>
            <person name="Kedem I."/>
            <person name="Shotland Y."/>
            <person name="Kaplan A."/>
        </authorList>
    </citation>
    <scope>NUCLEOTIDE SEQUENCE</scope>
    <source>
        <strain evidence="9">1</strain>
    </source>
</reference>
<dbReference type="Pfam" id="PF02469">
    <property type="entry name" value="Fasciclin"/>
    <property type="match status" value="1"/>
</dbReference>
<evidence type="ECO:0000259" key="8">
    <source>
        <dbReference type="PROSITE" id="PS50213"/>
    </source>
</evidence>
<keyword evidence="3 7" id="KW-0732">Signal</keyword>
<dbReference type="AlphaFoldDB" id="A0AAD5H8M2"/>
<sequence>MNYKAFALLAILALTGSAAAARKRVNKKDVAETFPTVADALVAGNYTALLGALELTGLTDAFGPDFEGTIFAPSDNGFESLTELVTSLGLASSLEDPAIVAEVLKYHVLNTTVKAADLEEGLTVETLAGVPLTIIKKNGGWAVEDVNGRSAKINKPDIAAGKAIIHGINGVLLPIELPGAGNATEPATPEETETTAPEGTEVAAPTGAASGLMASAAAVAASLVAAAFLA</sequence>
<dbReference type="GO" id="GO:0009834">
    <property type="term" value="P:plant-type secondary cell wall biogenesis"/>
    <property type="evidence" value="ECO:0007669"/>
    <property type="project" value="TreeGrafter"/>
</dbReference>
<dbReference type="EMBL" id="JADXDR010000035">
    <property type="protein sequence ID" value="KAI7843847.1"/>
    <property type="molecule type" value="Genomic_DNA"/>
</dbReference>